<dbReference type="AlphaFoldDB" id="A0A3N1Y672"/>
<comment type="caution">
    <text evidence="2">The sequence shown here is derived from an EMBL/GenBank/DDBJ whole genome shotgun (WGS) entry which is preliminary data.</text>
</comment>
<dbReference type="OrthoDB" id="5293344at2"/>
<gene>
    <name evidence="2" type="ORF">EDC57_0181</name>
</gene>
<keyword evidence="2" id="KW-0255">Endonuclease</keyword>
<organism evidence="2 3">
    <name type="scientific">Inmirania thermothiophila</name>
    <dbReference type="NCBI Taxonomy" id="1750597"/>
    <lineage>
        <taxon>Bacteria</taxon>
        <taxon>Pseudomonadati</taxon>
        <taxon>Pseudomonadota</taxon>
        <taxon>Gammaproteobacteria</taxon>
        <taxon>Chromatiales</taxon>
        <taxon>Ectothiorhodospiraceae</taxon>
        <taxon>Inmirania</taxon>
    </lineage>
</organism>
<dbReference type="Proteomes" id="UP000276634">
    <property type="component" value="Unassembled WGS sequence"/>
</dbReference>
<protein>
    <submittedName>
        <fullName evidence="2">Endonuclease/exonuclease/phosphatase family metal-dependent hydrolase</fullName>
    </submittedName>
</protein>
<evidence type="ECO:0000313" key="3">
    <source>
        <dbReference type="Proteomes" id="UP000276634"/>
    </source>
</evidence>
<dbReference type="SUPFAM" id="SSF56219">
    <property type="entry name" value="DNase I-like"/>
    <property type="match status" value="1"/>
</dbReference>
<dbReference type="GO" id="GO:0004519">
    <property type="term" value="F:endonuclease activity"/>
    <property type="evidence" value="ECO:0007669"/>
    <property type="project" value="UniProtKB-KW"/>
</dbReference>
<proteinExistence type="predicted"/>
<dbReference type="InterPro" id="IPR036691">
    <property type="entry name" value="Endo/exonu/phosph_ase_sf"/>
</dbReference>
<dbReference type="Pfam" id="PF03372">
    <property type="entry name" value="Exo_endo_phos"/>
    <property type="match status" value="1"/>
</dbReference>
<dbReference type="GO" id="GO:0016020">
    <property type="term" value="C:membrane"/>
    <property type="evidence" value="ECO:0007669"/>
    <property type="project" value="GOC"/>
</dbReference>
<dbReference type="PANTHER" id="PTHR14859">
    <property type="entry name" value="CALCOFLUOR WHITE HYPERSENSITIVE PROTEIN PRECURSOR"/>
    <property type="match status" value="1"/>
</dbReference>
<keyword evidence="2" id="KW-0378">Hydrolase</keyword>
<keyword evidence="3" id="KW-1185">Reference proteome</keyword>
<dbReference type="EMBL" id="RJVI01000001">
    <property type="protein sequence ID" value="ROR34285.1"/>
    <property type="molecule type" value="Genomic_DNA"/>
</dbReference>
<dbReference type="GO" id="GO:0004527">
    <property type="term" value="F:exonuclease activity"/>
    <property type="evidence" value="ECO:0007669"/>
    <property type="project" value="UniProtKB-KW"/>
</dbReference>
<accession>A0A3N1Y672</accession>
<keyword evidence="2" id="KW-0540">Nuclease</keyword>
<keyword evidence="2" id="KW-0269">Exonuclease</keyword>
<dbReference type="GO" id="GO:0006506">
    <property type="term" value="P:GPI anchor biosynthetic process"/>
    <property type="evidence" value="ECO:0007669"/>
    <property type="project" value="TreeGrafter"/>
</dbReference>
<reference evidence="2 3" key="1">
    <citation type="submission" date="2018-11" db="EMBL/GenBank/DDBJ databases">
        <title>Genomic Encyclopedia of Type Strains, Phase IV (KMG-IV): sequencing the most valuable type-strain genomes for metagenomic binning, comparative biology and taxonomic classification.</title>
        <authorList>
            <person name="Goeker M."/>
        </authorList>
    </citation>
    <scope>NUCLEOTIDE SEQUENCE [LARGE SCALE GENOMIC DNA]</scope>
    <source>
        <strain evidence="2 3">DSM 100275</strain>
    </source>
</reference>
<sequence>MRLRLLSYNIQTGISTRAYHEYLTKGWRHVLPSARRQANLDRIAQVVAAYDVVGLQEVDGGSLRSGYINQVEYLALRAGFPWWHSQINRNLGRLAQHANGLLSRLRPTEIREHRLPGRIPGRGALFVRYGDDPPLVLLILHLALGARARRAQLAYVAELAGRYPHVVLMGDMNCRASPLDETDAFAGTGLQEPPGLGPTFPSWAPRRCIDRLLVSPSLRVHRLEVLPCTCSDHLPVAAEIDLPPDLAASVAACRVDLAAT</sequence>
<dbReference type="InterPro" id="IPR005135">
    <property type="entry name" value="Endo/exonuclease/phosphatase"/>
</dbReference>
<dbReference type="PANTHER" id="PTHR14859:SF15">
    <property type="entry name" value="ENDONUCLEASE_EXONUCLEASE_PHOSPHATASE DOMAIN-CONTAINING PROTEIN"/>
    <property type="match status" value="1"/>
</dbReference>
<evidence type="ECO:0000259" key="1">
    <source>
        <dbReference type="Pfam" id="PF03372"/>
    </source>
</evidence>
<evidence type="ECO:0000313" key="2">
    <source>
        <dbReference type="EMBL" id="ROR34285.1"/>
    </source>
</evidence>
<dbReference type="Gene3D" id="3.60.10.10">
    <property type="entry name" value="Endonuclease/exonuclease/phosphatase"/>
    <property type="match status" value="1"/>
</dbReference>
<feature type="domain" description="Endonuclease/exonuclease/phosphatase" evidence="1">
    <location>
        <begin position="6"/>
        <end position="233"/>
    </location>
</feature>
<dbReference type="InterPro" id="IPR051916">
    <property type="entry name" value="GPI-anchor_lipid_remodeler"/>
</dbReference>
<name>A0A3N1Y672_9GAMM</name>